<accession>A0A098YPQ9</accession>
<dbReference type="EMBL" id="JRPQ01000170">
    <property type="protein sequence ID" value="KGI21242.1"/>
    <property type="molecule type" value="Genomic_DNA"/>
</dbReference>
<feature type="region of interest" description="Disordered" evidence="1">
    <location>
        <begin position="64"/>
        <end position="95"/>
    </location>
</feature>
<evidence type="ECO:0000313" key="3">
    <source>
        <dbReference type="Proteomes" id="UP000029723"/>
    </source>
</evidence>
<gene>
    <name evidence="2" type="ORF">HMPREF9304_11405</name>
</gene>
<evidence type="ECO:0000256" key="1">
    <source>
        <dbReference type="SAM" id="MobiDB-lite"/>
    </source>
</evidence>
<reference evidence="2 3" key="1">
    <citation type="submission" date="2014-07" db="EMBL/GenBank/DDBJ databases">
        <authorList>
            <person name="McCorrison J."/>
            <person name="Sanka R."/>
            <person name="Torralba M."/>
            <person name="Gillis M."/>
            <person name="Haft D.H."/>
            <person name="Methe B."/>
            <person name="Sutton G."/>
            <person name="Nelson K.E."/>
        </authorList>
    </citation>
    <scope>NUCLEOTIDE SEQUENCE [LARGE SCALE GENOMIC DNA]</scope>
    <source>
        <strain evidence="2 3">S9-PR14</strain>
    </source>
</reference>
<name>A0A098YPQ9_9BACT</name>
<comment type="caution">
    <text evidence="2">The sequence shown here is derived from an EMBL/GenBank/DDBJ whole genome shotgun (WGS) entry which is preliminary data.</text>
</comment>
<dbReference type="AlphaFoldDB" id="A0A098YPQ9"/>
<dbReference type="Proteomes" id="UP000029723">
    <property type="component" value="Unassembled WGS sequence"/>
</dbReference>
<proteinExistence type="predicted"/>
<organism evidence="2 3">
    <name type="scientific">Hoylesella timonensis S9-PR14</name>
    <dbReference type="NCBI Taxonomy" id="1401062"/>
    <lineage>
        <taxon>Bacteria</taxon>
        <taxon>Pseudomonadati</taxon>
        <taxon>Bacteroidota</taxon>
        <taxon>Bacteroidia</taxon>
        <taxon>Bacteroidales</taxon>
        <taxon>Prevotellaceae</taxon>
        <taxon>Hoylesella</taxon>
    </lineage>
</organism>
<protein>
    <submittedName>
        <fullName evidence="2">Uncharacterized protein</fullName>
    </submittedName>
</protein>
<sequence>MGMGMNDFCRCTPSEFRAAWDAWNDRRMAVERDQWERLRMSCLCTLQPWAKQRLSPSDIMEFPWDEKQENQKQDIPDRQEIMRRYREEKRKAGLK</sequence>
<evidence type="ECO:0000313" key="2">
    <source>
        <dbReference type="EMBL" id="KGI21242.1"/>
    </source>
</evidence>